<proteinExistence type="predicted"/>
<dbReference type="Gene3D" id="3.30.420.10">
    <property type="entry name" value="Ribonuclease H-like superfamily/Ribonuclease H"/>
    <property type="match status" value="1"/>
</dbReference>
<reference evidence="3" key="1">
    <citation type="journal article" date="2014" name="Nat. Commun.">
        <title>The emerging biofuel crop Camelina sativa retains a highly undifferentiated hexaploid genome structure.</title>
        <authorList>
            <person name="Kagale S."/>
            <person name="Koh C."/>
            <person name="Nixon J."/>
            <person name="Bollina V."/>
            <person name="Clarke W.E."/>
            <person name="Tuteja R."/>
            <person name="Spillane C."/>
            <person name="Robinson S.J."/>
            <person name="Links M.G."/>
            <person name="Clarke C."/>
            <person name="Higgins E.E."/>
            <person name="Huebert T."/>
            <person name="Sharpe A.G."/>
            <person name="Parkin I.A."/>
        </authorList>
    </citation>
    <scope>NUCLEOTIDE SEQUENCE [LARGE SCALE GENOMIC DNA]</scope>
    <source>
        <strain evidence="3">cv. DH55</strain>
    </source>
</reference>
<dbReference type="Pfam" id="PF00665">
    <property type="entry name" value="rve"/>
    <property type="match status" value="1"/>
</dbReference>
<evidence type="ECO:0000256" key="1">
    <source>
        <dbReference type="SAM" id="MobiDB-lite"/>
    </source>
</evidence>
<organism evidence="3 4">
    <name type="scientific">Camelina sativa</name>
    <name type="common">False flax</name>
    <name type="synonym">Myagrum sativum</name>
    <dbReference type="NCBI Taxonomy" id="90675"/>
    <lineage>
        <taxon>Eukaryota</taxon>
        <taxon>Viridiplantae</taxon>
        <taxon>Streptophyta</taxon>
        <taxon>Embryophyta</taxon>
        <taxon>Tracheophyta</taxon>
        <taxon>Spermatophyta</taxon>
        <taxon>Magnoliopsida</taxon>
        <taxon>eudicotyledons</taxon>
        <taxon>Gunneridae</taxon>
        <taxon>Pentapetalae</taxon>
        <taxon>rosids</taxon>
        <taxon>malvids</taxon>
        <taxon>Brassicales</taxon>
        <taxon>Brassicaceae</taxon>
        <taxon>Camelineae</taxon>
        <taxon>Camelina</taxon>
    </lineage>
</organism>
<evidence type="ECO:0000313" key="4">
    <source>
        <dbReference type="RefSeq" id="XP_010424741.1"/>
    </source>
</evidence>
<dbReference type="PANTHER" id="PTHR48475:SF2">
    <property type="entry name" value="RIBONUCLEASE H"/>
    <property type="match status" value="1"/>
</dbReference>
<feature type="compositionally biased region" description="Polar residues" evidence="1">
    <location>
        <begin position="16"/>
        <end position="29"/>
    </location>
</feature>
<protein>
    <submittedName>
        <fullName evidence="4">Uncharacterized protein LOC104709897</fullName>
    </submittedName>
</protein>
<dbReference type="InterPro" id="IPR001584">
    <property type="entry name" value="Integrase_cat-core"/>
</dbReference>
<accession>A0ABM0TDH5</accession>
<dbReference type="Proteomes" id="UP000694864">
    <property type="component" value="Chromosome 8"/>
</dbReference>
<feature type="compositionally biased region" description="Low complexity" evidence="1">
    <location>
        <begin position="38"/>
        <end position="47"/>
    </location>
</feature>
<sequence length="428" mass="48190">MPTPMEVHPPLAELDASQTPESSSSSVDNQAVIPHTTSGSASSNSWGAGDWRSPIWAYLQKGELPADKWAARKLKIVSARYCVYNGILLRRSVVGPYLTCVAGKESAMLMRAVHDGPNGNHSGVPKARPVDPPAYRAPVFGVCTLPIHEMVYGHHWSIASGTRRSSVRARSYQWVEAVAYVKVTSEELEQFVLKSIIYRYGVPREIVTDNGPQFISSKFEEFCTKWKIRLNKSPPRYPQGNGQAEAMNKVILANLKKRLDSRKGRWPDELQGVLWAIRTTPRRATNETPFSLVYGVDAVVPADIEVPGVRTSLNPFRAEENEEFLQDTLDTINERRDQALVWIQNYQNAVARYYNSKIRGRPLAVGDLVLQKVHENTEELNAGKLGINWEGPYRITREVRNGVYQLEDSEGKTVPRSWNSLHLKLFYS</sequence>
<dbReference type="PROSITE" id="PS50994">
    <property type="entry name" value="INTEGRASE"/>
    <property type="match status" value="1"/>
</dbReference>
<dbReference type="InterPro" id="IPR036397">
    <property type="entry name" value="RNaseH_sf"/>
</dbReference>
<dbReference type="SUPFAM" id="SSF53098">
    <property type="entry name" value="Ribonuclease H-like"/>
    <property type="match status" value="1"/>
</dbReference>
<evidence type="ECO:0000259" key="2">
    <source>
        <dbReference type="PROSITE" id="PS50994"/>
    </source>
</evidence>
<dbReference type="GeneID" id="104709897"/>
<feature type="domain" description="Integrase catalytic" evidence="2">
    <location>
        <begin position="125"/>
        <end position="297"/>
    </location>
</feature>
<reference evidence="4" key="2">
    <citation type="submission" date="2025-08" db="UniProtKB">
        <authorList>
            <consortium name="RefSeq"/>
        </authorList>
    </citation>
    <scope>IDENTIFICATION</scope>
    <source>
        <tissue evidence="4">Leaf</tissue>
    </source>
</reference>
<feature type="region of interest" description="Disordered" evidence="1">
    <location>
        <begin position="1"/>
        <end position="47"/>
    </location>
</feature>
<dbReference type="InterPro" id="IPR012337">
    <property type="entry name" value="RNaseH-like_sf"/>
</dbReference>
<keyword evidence="3" id="KW-1185">Reference proteome</keyword>
<dbReference type="RefSeq" id="XP_010424741.1">
    <property type="nucleotide sequence ID" value="XM_010426439.1"/>
</dbReference>
<evidence type="ECO:0000313" key="3">
    <source>
        <dbReference type="Proteomes" id="UP000694864"/>
    </source>
</evidence>
<name>A0ABM0TDH5_CAMSA</name>
<dbReference type="PANTHER" id="PTHR48475">
    <property type="entry name" value="RIBONUCLEASE H"/>
    <property type="match status" value="1"/>
</dbReference>
<gene>
    <name evidence="4" type="primary">LOC104709897</name>
</gene>